<evidence type="ECO:0000313" key="2">
    <source>
        <dbReference type="Proteomes" id="UP000266005"/>
    </source>
</evidence>
<comment type="caution">
    <text evidence="1">The sequence shown here is derived from an EMBL/GenBank/DDBJ whole genome shotgun (WGS) entry which is preliminary data.</text>
</comment>
<organism evidence="1 2">
    <name type="scientific">Pontibacter oryzae</name>
    <dbReference type="NCBI Taxonomy" id="2304593"/>
    <lineage>
        <taxon>Bacteria</taxon>
        <taxon>Pseudomonadati</taxon>
        <taxon>Bacteroidota</taxon>
        <taxon>Cytophagia</taxon>
        <taxon>Cytophagales</taxon>
        <taxon>Hymenobacteraceae</taxon>
        <taxon>Pontibacter</taxon>
    </lineage>
</organism>
<proteinExistence type="predicted"/>
<sequence length="81" mass="9625">MACQNFSFFFKGFFKLYYFRDFNTSLSCSLKQKSIRFIPIFIPLKLGSVNTKLSFTLLPYCKAFSYFAYIDFIPIFASFWT</sequence>
<protein>
    <submittedName>
        <fullName evidence="1">Uncharacterized protein</fullName>
    </submittedName>
</protein>
<dbReference type="AlphaFoldDB" id="A0A399RWE6"/>
<name>A0A399RWE6_9BACT</name>
<dbReference type="Proteomes" id="UP000266005">
    <property type="component" value="Unassembled WGS sequence"/>
</dbReference>
<reference evidence="2" key="1">
    <citation type="submission" date="2018-08" db="EMBL/GenBank/DDBJ databases">
        <title>Mucilaginibacter sp. MYSH2.</title>
        <authorList>
            <person name="Seo T."/>
        </authorList>
    </citation>
    <scope>NUCLEOTIDE SEQUENCE [LARGE SCALE GENOMIC DNA]</scope>
    <source>
        <strain evidence="2">KIRAN</strain>
    </source>
</reference>
<evidence type="ECO:0000313" key="1">
    <source>
        <dbReference type="EMBL" id="RIJ34132.1"/>
    </source>
</evidence>
<keyword evidence="2" id="KW-1185">Reference proteome</keyword>
<dbReference type="EMBL" id="QWGE01000006">
    <property type="protein sequence ID" value="RIJ34132.1"/>
    <property type="molecule type" value="Genomic_DNA"/>
</dbReference>
<accession>A0A399RWE6</accession>
<gene>
    <name evidence="1" type="ORF">D1627_17415</name>
</gene>